<dbReference type="STRING" id="1041826.FCOL_10925"/>
<name>G8X6E7_FLACA</name>
<dbReference type="KEGG" id="fco:FCOL_10925"/>
<dbReference type="HOGENOM" id="CLU_1812938_0_0_10"/>
<keyword evidence="2" id="KW-1185">Reference proteome</keyword>
<dbReference type="AlphaFoldDB" id="G8X6E7"/>
<evidence type="ECO:0000313" key="1">
    <source>
        <dbReference type="EMBL" id="AEW86988.1"/>
    </source>
</evidence>
<organism evidence="1 2">
    <name type="scientific">Flavobacterium columnare (strain ATCC 49512 / CIP 103533 / TG 44/87)</name>
    <dbReference type="NCBI Taxonomy" id="1041826"/>
    <lineage>
        <taxon>Bacteria</taxon>
        <taxon>Pseudomonadati</taxon>
        <taxon>Bacteroidota</taxon>
        <taxon>Flavobacteriia</taxon>
        <taxon>Flavobacteriales</taxon>
        <taxon>Flavobacteriaceae</taxon>
        <taxon>Flavobacterium</taxon>
    </lineage>
</organism>
<proteinExistence type="predicted"/>
<accession>G8X6E7</accession>
<sequence length="142" mass="16572">MIFSCSTKKGYQAIKYTGFSNTLKKNYTYKVSIKEGFEVKKIQGGNEWKQKEFVYSDNSILYISNEKGNTSRNYENIKNDEKLYDKAMLAFLTNDTITLEGIDKNNLYWKNKYNGIINIGYLNVPIEKKKEFDKAIISLLEK</sequence>
<dbReference type="Proteomes" id="UP000005638">
    <property type="component" value="Chromosome"/>
</dbReference>
<protein>
    <submittedName>
        <fullName evidence="1">Uncharacterized protein</fullName>
    </submittedName>
</protein>
<dbReference type="EMBL" id="CP003222">
    <property type="protein sequence ID" value="AEW86988.1"/>
    <property type="molecule type" value="Genomic_DNA"/>
</dbReference>
<reference evidence="1 2" key="1">
    <citation type="journal article" date="2012" name="J. Bacteriol.">
        <title>Genome Sequence of the Fish Pathogen Flavobacterium columnare ATCC 49512.</title>
        <authorList>
            <person name="Tekedar H.C."/>
            <person name="Karsi A."/>
            <person name="Gillaspy A.F."/>
            <person name="Dyer D.W."/>
            <person name="Benton N.R."/>
            <person name="Zaitshik J."/>
            <person name="Vamenta S."/>
            <person name="Banes M.M."/>
            <person name="Gulsoy N."/>
            <person name="Aboko-Cole M."/>
            <person name="Waldbieser G.C."/>
            <person name="Lawrence M.L."/>
        </authorList>
    </citation>
    <scope>NUCLEOTIDE SEQUENCE [LARGE SCALE GENOMIC DNA]</scope>
    <source>
        <strain evidence="2">ATCC 49512 / CIP 103533 / TG 44/87</strain>
    </source>
</reference>
<evidence type="ECO:0000313" key="2">
    <source>
        <dbReference type="Proteomes" id="UP000005638"/>
    </source>
</evidence>
<gene>
    <name evidence="1" type="ordered locus">FCOL_10925</name>
</gene>